<dbReference type="NCBIfam" id="NF033546">
    <property type="entry name" value="transpos_IS21"/>
    <property type="match status" value="1"/>
</dbReference>
<evidence type="ECO:0000256" key="1">
    <source>
        <dbReference type="ARBA" id="ARBA00009277"/>
    </source>
</evidence>
<gene>
    <name evidence="3" type="ORF">AWC31_31380</name>
</gene>
<dbReference type="PANTHER" id="PTHR35004:SF8">
    <property type="entry name" value="TRANSPOSASE RV3428C-RELATED"/>
    <property type="match status" value="1"/>
</dbReference>
<sequence length="412" mass="46404">MLSVEDWAEIRRLRRSEQLSISEVARVMGVARNTVKAALASDRPPKYQRVSAGSVVDEAEPRIRELLAAYPRMPSTVIAERIDWQYSIRTLSERVRELRPVYLPPDPASRTTYQAGEIAQCDLWFPDIQIPVGHRQTRTATALPVMTMVCGYSRWASALLIPSRCAEDLYAAWWQHLSVLGAVSRVFVWDGEGAVGRWRARAPELTASCQAFRGTVAAKVVICKPADPEAKGLVERFHDYLERAFLPGRVFASPADFNTQLGQWLVIANHRRHRVLGCRPADRIEADRAAMVALPPVAPATGWRTHARLPRDHYVRLDTNDYSVHPAVVGRRIEVIADLNRVRVWCAGRLVAEHDRAWAKHQTISDPEHLAAAKAMRRNRFDIVTLPTQVDVEQRPLTDYDALVDIDGPVAQ</sequence>
<dbReference type="GO" id="GO:0003676">
    <property type="term" value="F:nucleic acid binding"/>
    <property type="evidence" value="ECO:0007669"/>
    <property type="project" value="InterPro"/>
</dbReference>
<evidence type="ECO:0000313" key="4">
    <source>
        <dbReference type="Proteomes" id="UP000193964"/>
    </source>
</evidence>
<dbReference type="InterPro" id="IPR036397">
    <property type="entry name" value="RNaseH_sf"/>
</dbReference>
<accession>A0A1X2F205</accession>
<dbReference type="GO" id="GO:0015074">
    <property type="term" value="P:DNA integration"/>
    <property type="evidence" value="ECO:0007669"/>
    <property type="project" value="InterPro"/>
</dbReference>
<feature type="domain" description="Integrase catalytic" evidence="2">
    <location>
        <begin position="103"/>
        <end position="288"/>
    </location>
</feature>
<organism evidence="3 4">
    <name type="scientific">Mycolicibacterium wolinskyi</name>
    <dbReference type="NCBI Taxonomy" id="59750"/>
    <lineage>
        <taxon>Bacteria</taxon>
        <taxon>Bacillati</taxon>
        <taxon>Actinomycetota</taxon>
        <taxon>Actinomycetes</taxon>
        <taxon>Mycobacteriales</taxon>
        <taxon>Mycobacteriaceae</taxon>
        <taxon>Mycolicibacterium</taxon>
    </lineage>
</organism>
<dbReference type="InterPro" id="IPR012337">
    <property type="entry name" value="RNaseH-like_sf"/>
</dbReference>
<evidence type="ECO:0000313" key="3">
    <source>
        <dbReference type="EMBL" id="ORX12481.1"/>
    </source>
</evidence>
<dbReference type="AlphaFoldDB" id="A0A1X2F205"/>
<name>A0A1X2F205_9MYCO</name>
<proteinExistence type="inferred from homology"/>
<dbReference type="InterPro" id="IPR054353">
    <property type="entry name" value="IstA-like_C"/>
</dbReference>
<comment type="caution">
    <text evidence="3">The sequence shown here is derived from an EMBL/GenBank/DDBJ whole genome shotgun (WGS) entry which is preliminary data.</text>
</comment>
<dbReference type="SUPFAM" id="SSF53098">
    <property type="entry name" value="Ribonuclease H-like"/>
    <property type="match status" value="1"/>
</dbReference>
<dbReference type="OrthoDB" id="3204032at2"/>
<dbReference type="InterPro" id="IPR001584">
    <property type="entry name" value="Integrase_cat-core"/>
</dbReference>
<reference evidence="3 4" key="1">
    <citation type="submission" date="2016-01" db="EMBL/GenBank/DDBJ databases">
        <title>The new phylogeny of the genus Mycobacterium.</title>
        <authorList>
            <person name="Tarcisio F."/>
            <person name="Conor M."/>
            <person name="Antonella G."/>
            <person name="Elisabetta G."/>
            <person name="Giulia F.S."/>
            <person name="Sara T."/>
            <person name="Anna F."/>
            <person name="Clotilde B."/>
            <person name="Roberto B."/>
            <person name="Veronica D.S."/>
            <person name="Fabio R."/>
            <person name="Monica P."/>
            <person name="Olivier J."/>
            <person name="Enrico T."/>
            <person name="Nicola S."/>
        </authorList>
    </citation>
    <scope>NUCLEOTIDE SEQUENCE [LARGE SCALE GENOMIC DNA]</scope>
    <source>
        <strain evidence="3 4">ATCC 700010</strain>
    </source>
</reference>
<dbReference type="Proteomes" id="UP000193964">
    <property type="component" value="Unassembled WGS sequence"/>
</dbReference>
<dbReference type="PROSITE" id="PS50994">
    <property type="entry name" value="INTEGRASE"/>
    <property type="match status" value="1"/>
</dbReference>
<dbReference type="Pfam" id="PF22483">
    <property type="entry name" value="Mu-transpos_C_2"/>
    <property type="match status" value="1"/>
</dbReference>
<evidence type="ECO:0000259" key="2">
    <source>
        <dbReference type="PROSITE" id="PS50994"/>
    </source>
</evidence>
<dbReference type="PANTHER" id="PTHR35004">
    <property type="entry name" value="TRANSPOSASE RV3428C-RELATED"/>
    <property type="match status" value="1"/>
</dbReference>
<dbReference type="EMBL" id="LQQA01000029">
    <property type="protein sequence ID" value="ORX12481.1"/>
    <property type="molecule type" value="Genomic_DNA"/>
</dbReference>
<dbReference type="RefSeq" id="WP_085146176.1">
    <property type="nucleotide sequence ID" value="NZ_JACKUA010000030.1"/>
</dbReference>
<protein>
    <submittedName>
        <fullName evidence="3">Transposase</fullName>
    </submittedName>
</protein>
<comment type="similarity">
    <text evidence="1">Belongs to the transposase IS21/IS408/IS1162 family.</text>
</comment>
<dbReference type="Gene3D" id="3.30.420.10">
    <property type="entry name" value="Ribonuclease H-like superfamily/Ribonuclease H"/>
    <property type="match status" value="1"/>
</dbReference>